<name>A0A2U8UN35_9CAUD</name>
<sequence length="76" mass="8054">MSTHFVVSTSGTLDPETPVEGVFTTLGEAVQSASDALSNARVTRVAPKYVYQVDITPQMVVRQDITVVTEAVDAGV</sequence>
<dbReference type="EMBL" id="MH155868">
    <property type="protein sequence ID" value="AWN05154.1"/>
    <property type="molecule type" value="Genomic_DNA"/>
</dbReference>
<protein>
    <submittedName>
        <fullName evidence="1">Uncharacterized protein</fullName>
    </submittedName>
</protein>
<gene>
    <name evidence="1" type="primary">73</name>
    <name evidence="1" type="ORF">SEA_FLOWERPOWER_73</name>
</gene>
<keyword evidence="2" id="KW-1185">Reference proteome</keyword>
<accession>A0A2U8UN35</accession>
<dbReference type="Proteomes" id="UP000247075">
    <property type="component" value="Segment"/>
</dbReference>
<proteinExistence type="predicted"/>
<dbReference type="GeneID" id="55608336"/>
<evidence type="ECO:0000313" key="1">
    <source>
        <dbReference type="EMBL" id="AWN05154.1"/>
    </source>
</evidence>
<evidence type="ECO:0000313" key="2">
    <source>
        <dbReference type="Proteomes" id="UP000247075"/>
    </source>
</evidence>
<reference evidence="1 2" key="1">
    <citation type="submission" date="2018-04" db="EMBL/GenBank/DDBJ databases">
        <authorList>
            <person name="Richter O.R."/>
            <person name="Sprando J."/>
            <person name="Abi J.R."/>
            <person name="Abidin Z.U."/>
            <person name="Aboumatar N."/>
            <person name="Aguilar F.A."/>
            <person name="Ahmed M."/>
            <person name="Aklilu M."/>
            <person name="Ali S.Z."/>
            <person name="Araia S."/>
            <person name="Asbury H."/>
            <person name="Atkinson A.N."/>
            <person name="Azam A.M."/>
            <person name="Bell J.L."/>
            <person name="Bhagat S."/>
            <person name="Bhatti J.A."/>
            <person name="Bhavsar J."/>
            <person name="Blocker D."/>
            <person name="Bonhomme B."/>
            <person name="Buker C.Y."/>
            <person name="Burnett T.D."/>
            <person name="Campbell R.L."/>
            <person name="Campbell S.M."/>
            <person name="Carinugan C.L."/>
            <person name="Chan P.R."/>
            <person name="Chen S."/>
            <person name="Dahne M."/>
            <person name="Dang V.Q."/>
            <person name="Ding J.R."/>
            <person name="Dunn G.L."/>
            <person name="Flores O.S."/>
            <person name="Frank D.N."/>
            <person name="Gonzalez N."/>
            <person name="Goryunova E."/>
            <person name="Hoang T."/>
            <person name="Hollenhorst D."/>
            <person name="Hora A.B."/>
            <person name="Hutchison A.S."/>
            <person name="Huynh A."/>
            <person name="Jani A."/>
            <person name="Jawed T."/>
            <person name="Jeffries M.J."/>
            <person name="Jian G.M."/>
            <person name="Joshi C."/>
            <person name="Kallab S."/>
            <person name="Kang L."/>
            <person name="Khan A."/>
            <person name="Klontz C.M."/>
            <person name="Koert M."/>
            <person name="Lagasca A."/>
            <person name="Lakhani A."/>
            <person name="Larsen A."/>
            <person name="Le A."/>
            <person name="Lee D.Y."/>
            <person name="Lembirik S."/>
            <person name="Lenus S."/>
            <person name="Lesniewski A.M."/>
            <person name="Lu W."/>
            <person name="Mamarakhimova Z."/>
            <person name="Mason S."/>
            <person name="Mathew L.K."/>
            <person name="Mattson C.L."/>
            <person name="Mian U.H."/>
            <person name="Morcos G.S."/>
            <person name="Muhler C.W."/>
            <person name="Naeem N.-U.-A."/>
            <person name="Namagiri S."/>
            <person name="Nassehi T."/>
            <person name="Nazarian M."/>
            <person name="Neal R.A."/>
            <person name="Negash K."/>
            <person name="Ngaleu B.J."/>
            <person name="Nguyen B.T."/>
            <person name="Nguyen K.V."/>
            <person name="Odili J.C."/>
            <person name="Ogletree A."/>
            <person name="Okojie E."/>
            <person name="Olajide T.E."/>
            <person name="Onwukwe C.S."/>
            <person name="Ozako O."/>
            <person name="Pakala M."/>
            <person name="Patel P."/>
            <person name="Patel H.J."/>
            <person name="Patel R."/>
            <person name="Paudel H."/>
            <person name="Pikounis A.J."/>
            <person name="Qazi M.A."/>
            <person name="Quiroz J.N."/>
            <person name="Ramachandran P.N."/>
            <person name="Rashford R.L."/>
            <person name="Rivera J."/>
            <person name="Romero F.D."/>
            <person name="Saba P.A."/>
            <person name="Sabu R.L."/>
            <person name="Saeed O.S."/>
            <person name="Saraf S."/>
            <person name="Scarano A.L."/>
            <person name="Sciandra C."/>
            <person name="Shakarov P."/>
            <person name="Sharma A."/>
            <person name="Singh K."/>
            <person name="Singh S."/>
            <person name="Spindler S.E."/>
            <person name="Szymanik K.H."/>
            <person name="Tahir M."/>
            <person name="Tchuinte L.U."/>
            <person name="Thakkar V."/>
            <person name="Tombo Z.B."/>
            <person name="Touma A."/>
            <person name="Tran J.N."/>
            <person name="Tran N."/>
            <person name="Truong D.H."/>
            <person name="Turner M.D."/>
            <person name="Vidmar M."/>
            <person name="Vuong K."/>
            <person name="Wilson B."/>
            <person name="Xie C.L."/>
            <person name="Yasinova A.G."/>
            <person name="Yu A.M."/>
            <person name="Zolnerowich N."/>
            <person name="Cortez R."/>
            <person name="Greis H.L."/>
            <person name="Lee M."/>
            <person name="Mantzavinos A."/>
            <person name="Mohamed I.R."/>
            <person name="Patel P."/>
            <person name="Puglisi K.M."/>
            <person name="Bhattacharya M."/>
            <person name="Correa-Mendez M."/>
            <person name="Fabian M."/>
            <person name="Reger N."/>
            <person name="Tran K."/>
            <person name="Erill I."/>
            <person name="Caruso S.M."/>
            <person name="Garlena R.A."/>
            <person name="Russell D.A."/>
            <person name="Pope W.H."/>
            <person name="Jacobs-Sera D."/>
            <person name="Hatfull G.F."/>
        </authorList>
    </citation>
    <scope>NUCLEOTIDE SEQUENCE [LARGE SCALE GENOMIC DNA]</scope>
</reference>
<dbReference type="KEGG" id="vg:55608336"/>
<dbReference type="RefSeq" id="YP_009838109.1">
    <property type="nucleotide sequence ID" value="NC_048706.1"/>
</dbReference>
<organism evidence="1 2">
    <name type="scientific">Streptomyces phage FlowerPower</name>
    <dbReference type="NCBI Taxonomy" id="2182408"/>
    <lineage>
        <taxon>Viruses</taxon>
        <taxon>Duplodnaviria</taxon>
        <taxon>Heunggongvirae</taxon>
        <taxon>Uroviricota</taxon>
        <taxon>Caudoviricetes</taxon>
        <taxon>Beephvirinae</taxon>
        <taxon>Flowerpowervirus</taxon>
        <taxon>Flowerpowervirus flowerpower</taxon>
    </lineage>
</organism>